<dbReference type="InterPro" id="IPR005850">
    <property type="entry name" value="GalP_Utransf_C"/>
</dbReference>
<protein>
    <recommendedName>
        <fullName evidence="5 12">Galactose-1-phosphate uridylyltransferase</fullName>
        <ecNumber evidence="4 12">2.7.7.12</ecNumber>
    </recommendedName>
</protein>
<dbReference type="GO" id="GO:0008108">
    <property type="term" value="F:UDP-glucose:hexose-1-phosphate uridylyltransferase activity"/>
    <property type="evidence" value="ECO:0007669"/>
    <property type="project" value="UniProtKB-UniRule"/>
</dbReference>
<comment type="caution">
    <text evidence="19">The sequence shown here is derived from an EMBL/GenBank/DDBJ whole genome shotgun (WGS) entry which is preliminary data.</text>
</comment>
<evidence type="ECO:0000256" key="14">
    <source>
        <dbReference type="PIRSR" id="PIRSR000808-3"/>
    </source>
</evidence>
<keyword evidence="9 14" id="KW-0862">Zinc</keyword>
<feature type="binding site" evidence="14">
    <location>
        <position position="171"/>
    </location>
    <ligand>
        <name>Zn(2+)</name>
        <dbReference type="ChEBI" id="CHEBI:29105"/>
    </ligand>
</feature>
<feature type="binding site" evidence="14">
    <location>
        <position position="59"/>
    </location>
    <ligand>
        <name>Zn(2+)</name>
        <dbReference type="ChEBI" id="CHEBI:29105"/>
    </ligand>
</feature>
<keyword evidence="6 16" id="KW-0808">Transferase</keyword>
<feature type="binding site" evidence="15">
    <location>
        <position position="288"/>
    </location>
    <ligand>
        <name>Fe cation</name>
        <dbReference type="ChEBI" id="CHEBI:24875"/>
    </ligand>
</feature>
<dbReference type="InterPro" id="IPR001937">
    <property type="entry name" value="GalP_UDPtransf1"/>
</dbReference>
<feature type="binding site" evidence="15">
    <location>
        <position position="189"/>
    </location>
    <ligand>
        <name>Fe cation</name>
        <dbReference type="ChEBI" id="CHEBI:24875"/>
    </ligand>
</feature>
<gene>
    <name evidence="19" type="ORF">EOE67_02270</name>
</gene>
<dbReference type="FunFam" id="3.30.428.10:FF:000001">
    <property type="entry name" value="Galactose-1-phosphate uridylyltransferase"/>
    <property type="match status" value="1"/>
</dbReference>
<evidence type="ECO:0000256" key="10">
    <source>
        <dbReference type="ARBA" id="ARBA00023144"/>
    </source>
</evidence>
<dbReference type="NCBIfam" id="NF008724">
    <property type="entry name" value="PRK11720.1"/>
    <property type="match status" value="1"/>
</dbReference>
<feature type="binding site" evidence="14">
    <location>
        <position position="62"/>
    </location>
    <ligand>
        <name>Zn(2+)</name>
        <dbReference type="ChEBI" id="CHEBI:29105"/>
    </ligand>
</feature>
<dbReference type="InterPro" id="IPR036265">
    <property type="entry name" value="HIT-like_sf"/>
</dbReference>
<keyword evidence="10 16" id="KW-0299">Galactose metabolism</keyword>
<organism evidence="19 20">
    <name type="scientific">Rheinheimera riviphila</name>
    <dbReference type="NCBI Taxonomy" id="1834037"/>
    <lineage>
        <taxon>Bacteria</taxon>
        <taxon>Pseudomonadati</taxon>
        <taxon>Pseudomonadota</taxon>
        <taxon>Gammaproteobacteria</taxon>
        <taxon>Chromatiales</taxon>
        <taxon>Chromatiaceae</taxon>
        <taxon>Rheinheimera</taxon>
    </lineage>
</organism>
<evidence type="ECO:0000313" key="19">
    <source>
        <dbReference type="EMBL" id="RVU42031.1"/>
    </source>
</evidence>
<dbReference type="EMBL" id="SACS01000001">
    <property type="protein sequence ID" value="RVU42031.1"/>
    <property type="molecule type" value="Genomic_DNA"/>
</dbReference>
<dbReference type="Pfam" id="PF01087">
    <property type="entry name" value="GalP_UDP_transf"/>
    <property type="match status" value="1"/>
</dbReference>
<dbReference type="SUPFAM" id="SSF54197">
    <property type="entry name" value="HIT-like"/>
    <property type="match status" value="2"/>
</dbReference>
<feature type="binding site" evidence="15">
    <location>
        <position position="306"/>
    </location>
    <ligand>
        <name>Fe cation</name>
        <dbReference type="ChEBI" id="CHEBI:24875"/>
    </ligand>
</feature>
<dbReference type="Proteomes" id="UP000283077">
    <property type="component" value="Unassembled WGS sequence"/>
</dbReference>
<dbReference type="CDD" id="cd00608">
    <property type="entry name" value="GalT"/>
    <property type="match status" value="1"/>
</dbReference>
<keyword evidence="15" id="KW-0408">Iron</keyword>
<dbReference type="NCBIfam" id="TIGR00209">
    <property type="entry name" value="galT_1"/>
    <property type="match status" value="1"/>
</dbReference>
<comment type="cofactor">
    <cofactor evidence="14">
        <name>Zn(2+)</name>
        <dbReference type="ChEBI" id="CHEBI:29105"/>
    </cofactor>
    <text evidence="14">Binds 1 zinc ion per subunit.</text>
</comment>
<feature type="active site" description="Tele-UMP-histidine intermediate" evidence="13">
    <location>
        <position position="173"/>
    </location>
</feature>
<dbReference type="InterPro" id="IPR019779">
    <property type="entry name" value="GalP_UDPtransf1_His-AS"/>
</dbReference>
<dbReference type="UniPathway" id="UPA00214"/>
<dbReference type="PIRSF" id="PIRSF000808">
    <property type="entry name" value="GalT"/>
    <property type="match status" value="1"/>
</dbReference>
<dbReference type="GO" id="GO:0005737">
    <property type="term" value="C:cytoplasm"/>
    <property type="evidence" value="ECO:0007669"/>
    <property type="project" value="TreeGrafter"/>
</dbReference>
<feature type="binding site" evidence="14">
    <location>
        <position position="122"/>
    </location>
    <ligand>
        <name>Zn(2+)</name>
        <dbReference type="ChEBI" id="CHEBI:29105"/>
    </ligand>
</feature>
<evidence type="ECO:0000256" key="11">
    <source>
        <dbReference type="ARBA" id="ARBA00023277"/>
    </source>
</evidence>
<evidence type="ECO:0000256" key="9">
    <source>
        <dbReference type="ARBA" id="ARBA00022833"/>
    </source>
</evidence>
<dbReference type="AlphaFoldDB" id="A0A437R5P2"/>
<evidence type="ECO:0000259" key="18">
    <source>
        <dbReference type="Pfam" id="PF02744"/>
    </source>
</evidence>
<sequence length="359" mass="40363">MNNGKAASLDVLPLTQTHRRKNPLSGDWVLVSPHRNNRPWLGATEALAEDQLPQHDPACPLCPRNQRANGETNPDYAYTHVFVNDFGALTPGVTEIAESDDALFSYTAASGECRVICFSPDHNKTLPDLSLTELSAVISTWQQHYQELSQHYACIQVFENKGAIMGCSQPHPHGQIWAHPHLSTEISREDDQQRAYFQQHGRALLADYAGRESLDGSRTVFENQHWLVVVPFWAAWPFETLVLPKDNLQALHELNQAQNQALAEALKVLTTKYDNLFRCSFPYSMGWHNAPAGFAEPQLHWRLHAHFYPPLLRSATVKKHMVGYEMLAESQRDLTPETAAAILRAASTLHYTQGTPDDV</sequence>
<dbReference type="GO" id="GO:0033499">
    <property type="term" value="P:galactose catabolic process via UDP-galactose, Leloir pathway"/>
    <property type="evidence" value="ECO:0007669"/>
    <property type="project" value="TreeGrafter"/>
</dbReference>
<comment type="similarity">
    <text evidence="3 16">Belongs to the galactose-1-phosphate uridylyltransferase type 1 family.</text>
</comment>
<dbReference type="InterPro" id="IPR005849">
    <property type="entry name" value="GalP_Utransf_N"/>
</dbReference>
<evidence type="ECO:0000256" key="15">
    <source>
        <dbReference type="PIRSR" id="PIRSR000808-4"/>
    </source>
</evidence>
<feature type="domain" description="Galactose-1-phosphate uridyl transferase C-terminal" evidence="18">
    <location>
        <begin position="189"/>
        <end position="353"/>
    </location>
</feature>
<comment type="cofactor">
    <cofactor evidence="15">
        <name>Fe cation</name>
        <dbReference type="ChEBI" id="CHEBI:24875"/>
    </cofactor>
    <text evidence="15">Binds 1 Fe cation per subunit.</text>
</comment>
<dbReference type="EC" id="2.7.7.12" evidence="4 12"/>
<keyword evidence="7 16" id="KW-0548">Nucleotidyltransferase</keyword>
<dbReference type="GO" id="GO:0008270">
    <property type="term" value="F:zinc ion binding"/>
    <property type="evidence" value="ECO:0007669"/>
    <property type="project" value="InterPro"/>
</dbReference>
<reference evidence="19 20" key="1">
    <citation type="submission" date="2019-01" db="EMBL/GenBank/DDBJ databases">
        <authorList>
            <person name="Chen W.-M."/>
        </authorList>
    </citation>
    <scope>NUCLEOTIDE SEQUENCE [LARGE SCALE GENOMIC DNA]</scope>
    <source>
        <strain evidence="19 20">KYPC3</strain>
    </source>
</reference>
<evidence type="ECO:0000313" key="20">
    <source>
        <dbReference type="Proteomes" id="UP000283077"/>
    </source>
</evidence>
<evidence type="ECO:0000256" key="8">
    <source>
        <dbReference type="ARBA" id="ARBA00022723"/>
    </source>
</evidence>
<dbReference type="PANTHER" id="PTHR11943">
    <property type="entry name" value="GALACTOSE-1-PHOSPHATE URIDYLYLTRANSFERASE"/>
    <property type="match status" value="1"/>
</dbReference>
<dbReference type="Gene3D" id="3.30.428.10">
    <property type="entry name" value="HIT-like"/>
    <property type="match status" value="2"/>
</dbReference>
<evidence type="ECO:0000256" key="12">
    <source>
        <dbReference type="NCBIfam" id="TIGR00209"/>
    </source>
</evidence>
<evidence type="ECO:0000256" key="4">
    <source>
        <dbReference type="ARBA" id="ARBA00012384"/>
    </source>
</evidence>
<comment type="pathway">
    <text evidence="2 16">Carbohydrate metabolism; galactose metabolism.</text>
</comment>
<evidence type="ECO:0000256" key="1">
    <source>
        <dbReference type="ARBA" id="ARBA00001107"/>
    </source>
</evidence>
<keyword evidence="8 14" id="KW-0479">Metal-binding</keyword>
<dbReference type="RefSeq" id="WP_127697408.1">
    <property type="nucleotide sequence ID" value="NZ_SACS01000001.1"/>
</dbReference>
<dbReference type="Pfam" id="PF02744">
    <property type="entry name" value="GalP_UDP_tr_C"/>
    <property type="match status" value="1"/>
</dbReference>
<keyword evidence="11 16" id="KW-0119">Carbohydrate metabolism</keyword>
<name>A0A437R5P2_9GAMM</name>
<evidence type="ECO:0000256" key="5">
    <source>
        <dbReference type="ARBA" id="ARBA00016340"/>
    </source>
</evidence>
<comment type="catalytic activity">
    <reaction evidence="1 16">
        <text>alpha-D-galactose 1-phosphate + UDP-alpha-D-glucose = alpha-D-glucose 1-phosphate + UDP-alpha-D-galactose</text>
        <dbReference type="Rhea" id="RHEA:13989"/>
        <dbReference type="ChEBI" id="CHEBI:58336"/>
        <dbReference type="ChEBI" id="CHEBI:58601"/>
        <dbReference type="ChEBI" id="CHEBI:58885"/>
        <dbReference type="ChEBI" id="CHEBI:66914"/>
        <dbReference type="EC" id="2.7.7.12"/>
    </reaction>
</comment>
<evidence type="ECO:0000256" key="2">
    <source>
        <dbReference type="ARBA" id="ARBA00004947"/>
    </source>
</evidence>
<feature type="domain" description="Galactose-1-phosphate uridyl transferase N-terminal" evidence="17">
    <location>
        <begin position="16"/>
        <end position="182"/>
    </location>
</feature>
<dbReference type="FunFam" id="3.30.428.10:FF:000002">
    <property type="entry name" value="Galactose-1-phosphate uridylyltransferase"/>
    <property type="match status" value="1"/>
</dbReference>
<evidence type="ECO:0000256" key="7">
    <source>
        <dbReference type="ARBA" id="ARBA00022695"/>
    </source>
</evidence>
<evidence type="ECO:0000256" key="6">
    <source>
        <dbReference type="ARBA" id="ARBA00022679"/>
    </source>
</evidence>
<evidence type="ECO:0000256" key="13">
    <source>
        <dbReference type="PIRSR" id="PIRSR000808-1"/>
    </source>
</evidence>
<keyword evidence="20" id="KW-1185">Reference proteome</keyword>
<evidence type="ECO:0000259" key="17">
    <source>
        <dbReference type="Pfam" id="PF01087"/>
    </source>
</evidence>
<evidence type="ECO:0000256" key="16">
    <source>
        <dbReference type="RuleBase" id="RU000506"/>
    </source>
</evidence>
<evidence type="ECO:0000256" key="3">
    <source>
        <dbReference type="ARBA" id="ARBA00010951"/>
    </source>
</evidence>
<feature type="binding site" evidence="15">
    <location>
        <position position="304"/>
    </location>
    <ligand>
        <name>Fe cation</name>
        <dbReference type="ChEBI" id="CHEBI:24875"/>
    </ligand>
</feature>
<proteinExistence type="inferred from homology"/>
<dbReference type="PROSITE" id="PS00117">
    <property type="entry name" value="GAL_P_UDP_TRANSF_I"/>
    <property type="match status" value="1"/>
</dbReference>
<dbReference type="OrthoDB" id="9769064at2"/>
<accession>A0A437R5P2</accession>
<dbReference type="PANTHER" id="PTHR11943:SF1">
    <property type="entry name" value="GALACTOSE-1-PHOSPHATE URIDYLYLTRANSFERASE"/>
    <property type="match status" value="1"/>
</dbReference>